<gene>
    <name evidence="2" type="ORF">HCN50_04190</name>
</gene>
<dbReference type="Proteomes" id="UP000528734">
    <property type="component" value="Unassembled WGS sequence"/>
</dbReference>
<keyword evidence="3" id="KW-1185">Reference proteome</keyword>
<proteinExistence type="predicted"/>
<accession>A0A7Y4H149</accession>
<dbReference type="AlphaFoldDB" id="A0A7Y4H149"/>
<sequence length="109" mass="12182">MGIEHPPHHGQARVIPYRNLERANNVVPLHEAGHLRQAEDTSDRDEKLLAALSPLLDEVDGLRDSQAQVQDASNMRRLLEENARLRKLAVKLSNLLGDLPKQGRSSDHA</sequence>
<protein>
    <submittedName>
        <fullName evidence="2">Uncharacterized protein</fullName>
    </submittedName>
</protein>
<name>A0A7Y4H149_9BRAD</name>
<comment type="caution">
    <text evidence="2">The sequence shown here is derived from an EMBL/GenBank/DDBJ whole genome shotgun (WGS) entry which is preliminary data.</text>
</comment>
<dbReference type="EMBL" id="JAAVLW010000001">
    <property type="protein sequence ID" value="NOJ45458.1"/>
    <property type="molecule type" value="Genomic_DNA"/>
</dbReference>
<organism evidence="2 3">
    <name type="scientific">Bradyrhizobium archetypum</name>
    <dbReference type="NCBI Taxonomy" id="2721160"/>
    <lineage>
        <taxon>Bacteria</taxon>
        <taxon>Pseudomonadati</taxon>
        <taxon>Pseudomonadota</taxon>
        <taxon>Alphaproteobacteria</taxon>
        <taxon>Hyphomicrobiales</taxon>
        <taxon>Nitrobacteraceae</taxon>
        <taxon>Bradyrhizobium</taxon>
    </lineage>
</organism>
<reference evidence="2 3" key="1">
    <citation type="submission" date="2020-03" db="EMBL/GenBank/DDBJ databases">
        <title>Bradyrhizobium diversity isolated from nodules of Muelleranthus trifoliolatus.</title>
        <authorList>
            <person name="Klepa M."/>
            <person name="Helene L."/>
            <person name="Hungria M."/>
        </authorList>
    </citation>
    <scope>NUCLEOTIDE SEQUENCE [LARGE SCALE GENOMIC DNA]</scope>
    <source>
        <strain evidence="2 3">WSM 1744</strain>
    </source>
</reference>
<feature type="coiled-coil region" evidence="1">
    <location>
        <begin position="62"/>
        <end position="95"/>
    </location>
</feature>
<keyword evidence="1" id="KW-0175">Coiled coil</keyword>
<evidence type="ECO:0000256" key="1">
    <source>
        <dbReference type="SAM" id="Coils"/>
    </source>
</evidence>
<evidence type="ECO:0000313" key="3">
    <source>
        <dbReference type="Proteomes" id="UP000528734"/>
    </source>
</evidence>
<dbReference type="RefSeq" id="WP_171708318.1">
    <property type="nucleotide sequence ID" value="NZ_JAAVLW010000001.1"/>
</dbReference>
<evidence type="ECO:0000313" key="2">
    <source>
        <dbReference type="EMBL" id="NOJ45458.1"/>
    </source>
</evidence>